<dbReference type="Pfam" id="PF13417">
    <property type="entry name" value="GST_N_3"/>
    <property type="match status" value="1"/>
</dbReference>
<accession>A0A9W6N9H5</accession>
<evidence type="ECO:0000259" key="1">
    <source>
        <dbReference type="Pfam" id="PF13417"/>
    </source>
</evidence>
<dbReference type="CDD" id="cd00570">
    <property type="entry name" value="GST_N_family"/>
    <property type="match status" value="1"/>
</dbReference>
<protein>
    <submittedName>
        <fullName evidence="2">Glutathione S-transferase</fullName>
    </submittedName>
</protein>
<dbReference type="Gene3D" id="3.40.30.10">
    <property type="entry name" value="Glutaredoxin"/>
    <property type="match status" value="1"/>
</dbReference>
<dbReference type="SUPFAM" id="SSF52833">
    <property type="entry name" value="Thioredoxin-like"/>
    <property type="match status" value="1"/>
</dbReference>
<dbReference type="AlphaFoldDB" id="A0A9W6N9H5"/>
<dbReference type="Proteomes" id="UP001143330">
    <property type="component" value="Unassembled WGS sequence"/>
</dbReference>
<proteinExistence type="predicted"/>
<dbReference type="InterPro" id="IPR036282">
    <property type="entry name" value="Glutathione-S-Trfase_C_sf"/>
</dbReference>
<dbReference type="RefSeq" id="WP_213363259.1">
    <property type="nucleotide sequence ID" value="NZ_BSFM01000003.1"/>
</dbReference>
<feature type="domain" description="GST N-terminal" evidence="1">
    <location>
        <begin position="3"/>
        <end position="75"/>
    </location>
</feature>
<dbReference type="SUPFAM" id="SSF47616">
    <property type="entry name" value="GST C-terminal domain-like"/>
    <property type="match status" value="1"/>
</dbReference>
<dbReference type="InterPro" id="IPR004045">
    <property type="entry name" value="Glutathione_S-Trfase_N"/>
</dbReference>
<name>A0A9W6N9H5_9HYPH</name>
<dbReference type="Pfam" id="PF13410">
    <property type="entry name" value="GST_C_2"/>
    <property type="match status" value="1"/>
</dbReference>
<dbReference type="PANTHER" id="PTHR44051:SF8">
    <property type="entry name" value="GLUTATHIONE S-TRANSFERASE GSTA"/>
    <property type="match status" value="1"/>
</dbReference>
<dbReference type="EMBL" id="BSFM01000003">
    <property type="protein sequence ID" value="GLK82633.1"/>
    <property type="molecule type" value="Genomic_DNA"/>
</dbReference>
<dbReference type="CDD" id="cd03205">
    <property type="entry name" value="GST_C_6"/>
    <property type="match status" value="1"/>
</dbReference>
<dbReference type="Gene3D" id="1.20.1050.10">
    <property type="match status" value="1"/>
</dbReference>
<organism evidence="2 3">
    <name type="scientific">Ancylobacter defluvii</name>
    <dbReference type="NCBI Taxonomy" id="1282440"/>
    <lineage>
        <taxon>Bacteria</taxon>
        <taxon>Pseudomonadati</taxon>
        <taxon>Pseudomonadota</taxon>
        <taxon>Alphaproteobacteria</taxon>
        <taxon>Hyphomicrobiales</taxon>
        <taxon>Xanthobacteraceae</taxon>
        <taxon>Ancylobacter</taxon>
    </lineage>
</organism>
<dbReference type="InterPro" id="IPR036249">
    <property type="entry name" value="Thioredoxin-like_sf"/>
</dbReference>
<evidence type="ECO:0000313" key="2">
    <source>
        <dbReference type="EMBL" id="GLK82633.1"/>
    </source>
</evidence>
<comment type="caution">
    <text evidence="2">The sequence shown here is derived from an EMBL/GenBank/DDBJ whole genome shotgun (WGS) entry which is preliminary data.</text>
</comment>
<sequence length="204" mass="22544">MRLIGMLDSPYVRRVAISLKFLRLPFTHEPVSVFRHFDAFGAINPVVKAPTFITDADVTLMDSTLILAHVERLADPALTLEPADIPDHARAQRVIGLALAACEKTMQIVYELELRPQEKRHEPWLARVRGQLHAAYGLLEAEIDADEGWLFGERPMQADITAAVALGFTRLMLPGEIEDAQIPALASLAARAEALPEFTGTPML</sequence>
<evidence type="ECO:0000313" key="3">
    <source>
        <dbReference type="Proteomes" id="UP001143330"/>
    </source>
</evidence>
<reference evidence="2" key="2">
    <citation type="submission" date="2023-01" db="EMBL/GenBank/DDBJ databases">
        <authorList>
            <person name="Sun Q."/>
            <person name="Evtushenko L."/>
        </authorList>
    </citation>
    <scope>NUCLEOTIDE SEQUENCE</scope>
    <source>
        <strain evidence="2">VKM B-2789</strain>
    </source>
</reference>
<gene>
    <name evidence="2" type="ORF">GCM10017653_07020</name>
</gene>
<dbReference type="PANTHER" id="PTHR44051">
    <property type="entry name" value="GLUTATHIONE S-TRANSFERASE-RELATED"/>
    <property type="match status" value="1"/>
</dbReference>
<keyword evidence="3" id="KW-1185">Reference proteome</keyword>
<reference evidence="2" key="1">
    <citation type="journal article" date="2014" name="Int. J. Syst. Evol. Microbiol.">
        <title>Complete genome sequence of Corynebacterium casei LMG S-19264T (=DSM 44701T), isolated from a smear-ripened cheese.</title>
        <authorList>
            <consortium name="US DOE Joint Genome Institute (JGI-PGF)"/>
            <person name="Walter F."/>
            <person name="Albersmeier A."/>
            <person name="Kalinowski J."/>
            <person name="Ruckert C."/>
        </authorList>
    </citation>
    <scope>NUCLEOTIDE SEQUENCE</scope>
    <source>
        <strain evidence="2">VKM B-2789</strain>
    </source>
</reference>